<dbReference type="SUPFAM" id="SSF56112">
    <property type="entry name" value="Protein kinase-like (PK-like)"/>
    <property type="match status" value="1"/>
</dbReference>
<keyword evidence="4" id="KW-0418">Kinase</keyword>
<dbReference type="Proteomes" id="UP000256690">
    <property type="component" value="Unassembled WGS sequence"/>
</dbReference>
<dbReference type="PANTHER" id="PTHR45646:SF11">
    <property type="entry name" value="SERINE_THREONINE-PROTEIN KINASE DOA"/>
    <property type="match status" value="1"/>
</dbReference>
<evidence type="ECO:0000256" key="2">
    <source>
        <dbReference type="ARBA" id="ARBA00022679"/>
    </source>
</evidence>
<dbReference type="Pfam" id="PF00069">
    <property type="entry name" value="Pkinase"/>
    <property type="match status" value="2"/>
</dbReference>
<sequence length="385" mass="43393">MIPNNLSAFGSTPSRHVNSAPLYSTLPRQDKFTYTCPIDAEPLDRYKRGGYHPIRKGNYVAVKISVSETGCDSVVQELNVLKELASRPAYSQYVVRLIENFELDGPNGTHCCLVFELLGPSVPDMIDMRFSDGRLPGALAKAITKQALLGLDFLHQQKIAHGDLHTRNLAFSIDAMENVSEQEFVETLGEPEIGRVYNTDRKDLGPGVPQYIVRPARRFSSRSPSFVKIIDFGESFLQQSAPHSLHTPLPVRAPEVIFGDHLDCRVDLWSLGCMIFELFVGQPPFDSFLLTPKLLVDQMQELTNEPLPERWQGLWETMSGDVTTEGSKIRLQEWLQEMYFDGERNTDLSGDDIVRLGNIIQKLLRLEPSARASAREILSDPWFLD</sequence>
<dbReference type="PANTHER" id="PTHR45646">
    <property type="entry name" value="SERINE/THREONINE-PROTEIN KINASE DOA-RELATED"/>
    <property type="match status" value="1"/>
</dbReference>
<dbReference type="InterPro" id="IPR051175">
    <property type="entry name" value="CLK_kinases"/>
</dbReference>
<dbReference type="GO" id="GO:0005524">
    <property type="term" value="F:ATP binding"/>
    <property type="evidence" value="ECO:0007669"/>
    <property type="project" value="UniProtKB-KW"/>
</dbReference>
<dbReference type="InterPro" id="IPR011009">
    <property type="entry name" value="Kinase-like_dom_sf"/>
</dbReference>
<dbReference type="EMBL" id="PVWQ01000017">
    <property type="protein sequence ID" value="RDW61130.1"/>
    <property type="molecule type" value="Genomic_DNA"/>
</dbReference>
<keyword evidence="8" id="KW-1185">Reference proteome</keyword>
<keyword evidence="2" id="KW-0808">Transferase</keyword>
<evidence type="ECO:0000256" key="5">
    <source>
        <dbReference type="ARBA" id="ARBA00022840"/>
    </source>
</evidence>
<evidence type="ECO:0000256" key="3">
    <source>
        <dbReference type="ARBA" id="ARBA00022741"/>
    </source>
</evidence>
<dbReference type="SMART" id="SM00220">
    <property type="entry name" value="S_TKc"/>
    <property type="match status" value="1"/>
</dbReference>
<dbReference type="PROSITE" id="PS50011">
    <property type="entry name" value="PROTEIN_KINASE_DOM"/>
    <property type="match status" value="1"/>
</dbReference>
<dbReference type="Gene3D" id="3.30.200.20">
    <property type="entry name" value="Phosphorylase Kinase, domain 1"/>
    <property type="match status" value="1"/>
</dbReference>
<gene>
    <name evidence="7" type="ORF">DSM5745_10628</name>
</gene>
<dbReference type="STRING" id="1810919.A0A3D8QHI4"/>
<name>A0A3D8QHI4_9EURO</name>
<accession>A0A3D8QHI4</accession>
<evidence type="ECO:0000256" key="4">
    <source>
        <dbReference type="ARBA" id="ARBA00022777"/>
    </source>
</evidence>
<dbReference type="GO" id="GO:0005634">
    <property type="term" value="C:nucleus"/>
    <property type="evidence" value="ECO:0007669"/>
    <property type="project" value="TreeGrafter"/>
</dbReference>
<keyword evidence="1" id="KW-0723">Serine/threonine-protein kinase</keyword>
<evidence type="ECO:0000313" key="8">
    <source>
        <dbReference type="Proteomes" id="UP000256690"/>
    </source>
</evidence>
<dbReference type="GO" id="GO:0043484">
    <property type="term" value="P:regulation of RNA splicing"/>
    <property type="evidence" value="ECO:0007669"/>
    <property type="project" value="TreeGrafter"/>
</dbReference>
<keyword evidence="5" id="KW-0067">ATP-binding</keyword>
<protein>
    <recommendedName>
        <fullName evidence="6">Protein kinase domain-containing protein</fullName>
    </recommendedName>
</protein>
<feature type="domain" description="Protein kinase" evidence="6">
    <location>
        <begin position="40"/>
        <end position="383"/>
    </location>
</feature>
<reference evidence="7 8" key="1">
    <citation type="journal article" date="2018" name="IMA Fungus">
        <title>IMA Genome-F 9: Draft genome sequence of Annulohypoxylon stygium, Aspergillus mulundensis, Berkeleyomyces basicola (syn. Thielaviopsis basicola), Ceratocystis smalleyi, two Cercospora beticola strains, Coleophoma cylindrospora, Fusarium fracticaudum, Phialophora cf. hyalina, and Morchella septimelata.</title>
        <authorList>
            <person name="Wingfield B.D."/>
            <person name="Bills G.F."/>
            <person name="Dong Y."/>
            <person name="Huang W."/>
            <person name="Nel W.J."/>
            <person name="Swalarsk-Parry B.S."/>
            <person name="Vaghefi N."/>
            <person name="Wilken P.M."/>
            <person name="An Z."/>
            <person name="de Beer Z.W."/>
            <person name="De Vos L."/>
            <person name="Chen L."/>
            <person name="Duong T.A."/>
            <person name="Gao Y."/>
            <person name="Hammerbacher A."/>
            <person name="Kikkert J.R."/>
            <person name="Li Y."/>
            <person name="Li H."/>
            <person name="Li K."/>
            <person name="Li Q."/>
            <person name="Liu X."/>
            <person name="Ma X."/>
            <person name="Naidoo K."/>
            <person name="Pethybridge S.J."/>
            <person name="Sun J."/>
            <person name="Steenkamp E.T."/>
            <person name="van der Nest M.A."/>
            <person name="van Wyk S."/>
            <person name="Wingfield M.J."/>
            <person name="Xiong C."/>
            <person name="Yue Q."/>
            <person name="Zhang X."/>
        </authorList>
    </citation>
    <scope>NUCLEOTIDE SEQUENCE [LARGE SCALE GENOMIC DNA]</scope>
    <source>
        <strain evidence="7 8">DSM 5745</strain>
    </source>
</reference>
<dbReference type="GeneID" id="38120998"/>
<dbReference type="RefSeq" id="XP_026598662.1">
    <property type="nucleotide sequence ID" value="XM_026752644.1"/>
</dbReference>
<dbReference type="GO" id="GO:0004674">
    <property type="term" value="F:protein serine/threonine kinase activity"/>
    <property type="evidence" value="ECO:0007669"/>
    <property type="project" value="UniProtKB-KW"/>
</dbReference>
<comment type="caution">
    <text evidence="7">The sequence shown here is derived from an EMBL/GenBank/DDBJ whole genome shotgun (WGS) entry which is preliminary data.</text>
</comment>
<proteinExistence type="predicted"/>
<evidence type="ECO:0000313" key="7">
    <source>
        <dbReference type="EMBL" id="RDW61130.1"/>
    </source>
</evidence>
<dbReference type="OrthoDB" id="5979581at2759"/>
<dbReference type="AlphaFoldDB" id="A0A3D8QHI4"/>
<evidence type="ECO:0000259" key="6">
    <source>
        <dbReference type="PROSITE" id="PS50011"/>
    </source>
</evidence>
<evidence type="ECO:0000256" key="1">
    <source>
        <dbReference type="ARBA" id="ARBA00022527"/>
    </source>
</evidence>
<dbReference type="InterPro" id="IPR000719">
    <property type="entry name" value="Prot_kinase_dom"/>
</dbReference>
<organism evidence="7 8">
    <name type="scientific">Aspergillus mulundensis</name>
    <dbReference type="NCBI Taxonomy" id="1810919"/>
    <lineage>
        <taxon>Eukaryota</taxon>
        <taxon>Fungi</taxon>
        <taxon>Dikarya</taxon>
        <taxon>Ascomycota</taxon>
        <taxon>Pezizomycotina</taxon>
        <taxon>Eurotiomycetes</taxon>
        <taxon>Eurotiomycetidae</taxon>
        <taxon>Eurotiales</taxon>
        <taxon>Aspergillaceae</taxon>
        <taxon>Aspergillus</taxon>
        <taxon>Aspergillus subgen. Nidulantes</taxon>
    </lineage>
</organism>
<keyword evidence="3" id="KW-0547">Nucleotide-binding</keyword>
<dbReference type="Gene3D" id="1.10.510.10">
    <property type="entry name" value="Transferase(Phosphotransferase) domain 1"/>
    <property type="match status" value="1"/>
</dbReference>